<dbReference type="Proteomes" id="UP000324209">
    <property type="component" value="Chromosome"/>
</dbReference>
<dbReference type="PANTHER" id="PTHR18964">
    <property type="entry name" value="ROK (REPRESSOR, ORF, KINASE) FAMILY"/>
    <property type="match status" value="1"/>
</dbReference>
<gene>
    <name evidence="2" type="ORF">EXM22_17370</name>
</gene>
<protein>
    <submittedName>
        <fullName evidence="2">ROK family transcriptional regulator</fullName>
    </submittedName>
</protein>
<evidence type="ECO:0000313" key="2">
    <source>
        <dbReference type="EMBL" id="QEN09669.1"/>
    </source>
</evidence>
<dbReference type="Pfam" id="PF13412">
    <property type="entry name" value="HTH_24"/>
    <property type="match status" value="1"/>
</dbReference>
<dbReference type="PANTHER" id="PTHR18964:SF149">
    <property type="entry name" value="BIFUNCTIONAL UDP-N-ACETYLGLUCOSAMINE 2-EPIMERASE_N-ACETYLMANNOSAMINE KINASE"/>
    <property type="match status" value="1"/>
</dbReference>
<dbReference type="Gene3D" id="3.30.420.40">
    <property type="match status" value="2"/>
</dbReference>
<dbReference type="Gene3D" id="1.10.10.10">
    <property type="entry name" value="Winged helix-like DNA-binding domain superfamily/Winged helix DNA-binding domain"/>
    <property type="match status" value="1"/>
</dbReference>
<dbReference type="AlphaFoldDB" id="A0A5C1QR02"/>
<dbReference type="SUPFAM" id="SSF46785">
    <property type="entry name" value="Winged helix' DNA-binding domain"/>
    <property type="match status" value="1"/>
</dbReference>
<dbReference type="EMBL" id="CP036150">
    <property type="protein sequence ID" value="QEN09669.1"/>
    <property type="molecule type" value="Genomic_DNA"/>
</dbReference>
<accession>A0A5C1QR02</accession>
<keyword evidence="3" id="KW-1185">Reference proteome</keyword>
<sequence>MKIQKKHSNLHKILDIIIRKGEISRIDLAEITGLTRAAVGHLVDELMSQNLIMEAGIGEARGGRPPTLLQPVPQGCYFIGAAVFDFSWSLVMMDLSGTIIDECTYPISRMTPEKTVSQLIKAIKELKDKHRDKRILPRIGVGTPGLVDSEKGIIVSAFDVRWMNFPIADMIKKESGMSIRVVNRSKVSALASYYLHNPENYGNIISIVIGTGVASGLILDHKLYMGSSFGAGELGHTSVIPNGPACLCGNRGCLQALIGENAILERGQNLARINSVSAPEKIDDILNQSREGELYHQVITEVAEYLSIAIGNIINLLNPDLIVLSGPVVSGCPQLLELVSQKKNYRSMLPNQDAVKVISSDWGIQTAAVGSAYLVRENTREILSQP</sequence>
<name>A0A5C1QR02_9SPIO</name>
<dbReference type="OrthoDB" id="369851at2"/>
<dbReference type="InterPro" id="IPR043129">
    <property type="entry name" value="ATPase_NBD"/>
</dbReference>
<dbReference type="InterPro" id="IPR036390">
    <property type="entry name" value="WH_DNA-bd_sf"/>
</dbReference>
<evidence type="ECO:0000313" key="3">
    <source>
        <dbReference type="Proteomes" id="UP000324209"/>
    </source>
</evidence>
<evidence type="ECO:0000256" key="1">
    <source>
        <dbReference type="ARBA" id="ARBA00006479"/>
    </source>
</evidence>
<proteinExistence type="inferred from homology"/>
<dbReference type="Pfam" id="PF00480">
    <property type="entry name" value="ROK"/>
    <property type="match status" value="1"/>
</dbReference>
<comment type="similarity">
    <text evidence="1">Belongs to the ROK (NagC/XylR) family.</text>
</comment>
<dbReference type="KEGG" id="ock:EXM22_17370"/>
<dbReference type="InterPro" id="IPR000600">
    <property type="entry name" value="ROK"/>
</dbReference>
<reference evidence="2 3" key="1">
    <citation type="submission" date="2019-02" db="EMBL/GenBank/DDBJ databases">
        <title>Complete Genome Sequence and Methylome Analysis of free living Spirochaetas.</title>
        <authorList>
            <person name="Fomenkov A."/>
            <person name="Dubinina G."/>
            <person name="Leshcheva N."/>
            <person name="Mikheeva N."/>
            <person name="Grabovich M."/>
            <person name="Vincze T."/>
            <person name="Roberts R.J."/>
        </authorList>
    </citation>
    <scope>NUCLEOTIDE SEQUENCE [LARGE SCALE GENOMIC DNA]</scope>
    <source>
        <strain evidence="2 3">K2</strain>
    </source>
</reference>
<dbReference type="SUPFAM" id="SSF53067">
    <property type="entry name" value="Actin-like ATPase domain"/>
    <property type="match status" value="1"/>
</dbReference>
<dbReference type="InterPro" id="IPR036388">
    <property type="entry name" value="WH-like_DNA-bd_sf"/>
</dbReference>
<organism evidence="2 3">
    <name type="scientific">Oceanispirochaeta crateris</name>
    <dbReference type="NCBI Taxonomy" id="2518645"/>
    <lineage>
        <taxon>Bacteria</taxon>
        <taxon>Pseudomonadati</taxon>
        <taxon>Spirochaetota</taxon>
        <taxon>Spirochaetia</taxon>
        <taxon>Spirochaetales</taxon>
        <taxon>Spirochaetaceae</taxon>
        <taxon>Oceanispirochaeta</taxon>
    </lineage>
</organism>
<dbReference type="RefSeq" id="WP_149487742.1">
    <property type="nucleotide sequence ID" value="NZ_CP036150.1"/>
</dbReference>